<accession>A0A0A9A289</accession>
<protein>
    <submittedName>
        <fullName evidence="1">Uncharacterized protein</fullName>
    </submittedName>
</protein>
<sequence length="26" mass="3023">MAFEPMSCVSFCCPFHCYPKGLYFVD</sequence>
<reference evidence="1" key="1">
    <citation type="submission" date="2014-09" db="EMBL/GenBank/DDBJ databases">
        <authorList>
            <person name="Magalhaes I.L.F."/>
            <person name="Oliveira U."/>
            <person name="Santos F.R."/>
            <person name="Vidigal T.H.D.A."/>
            <person name="Brescovit A.D."/>
            <person name="Santos A.J."/>
        </authorList>
    </citation>
    <scope>NUCLEOTIDE SEQUENCE</scope>
    <source>
        <tissue evidence="1">Shoot tissue taken approximately 20 cm above the soil surface</tissue>
    </source>
</reference>
<dbReference type="EMBL" id="GBRH01256743">
    <property type="protein sequence ID" value="JAD41152.1"/>
    <property type="molecule type" value="Transcribed_RNA"/>
</dbReference>
<organism evidence="1">
    <name type="scientific">Arundo donax</name>
    <name type="common">Giant reed</name>
    <name type="synonym">Donax arundinaceus</name>
    <dbReference type="NCBI Taxonomy" id="35708"/>
    <lineage>
        <taxon>Eukaryota</taxon>
        <taxon>Viridiplantae</taxon>
        <taxon>Streptophyta</taxon>
        <taxon>Embryophyta</taxon>
        <taxon>Tracheophyta</taxon>
        <taxon>Spermatophyta</taxon>
        <taxon>Magnoliopsida</taxon>
        <taxon>Liliopsida</taxon>
        <taxon>Poales</taxon>
        <taxon>Poaceae</taxon>
        <taxon>PACMAD clade</taxon>
        <taxon>Arundinoideae</taxon>
        <taxon>Arundineae</taxon>
        <taxon>Arundo</taxon>
    </lineage>
</organism>
<reference evidence="1" key="2">
    <citation type="journal article" date="2015" name="Data Brief">
        <title>Shoot transcriptome of the giant reed, Arundo donax.</title>
        <authorList>
            <person name="Barrero R.A."/>
            <person name="Guerrero F.D."/>
            <person name="Moolhuijzen P."/>
            <person name="Goolsby J.A."/>
            <person name="Tidwell J."/>
            <person name="Bellgard S.E."/>
            <person name="Bellgard M.I."/>
        </authorList>
    </citation>
    <scope>NUCLEOTIDE SEQUENCE</scope>
    <source>
        <tissue evidence="1">Shoot tissue taken approximately 20 cm above the soil surface</tissue>
    </source>
</reference>
<evidence type="ECO:0000313" key="1">
    <source>
        <dbReference type="EMBL" id="JAD41152.1"/>
    </source>
</evidence>
<proteinExistence type="predicted"/>
<name>A0A0A9A289_ARUDO</name>
<dbReference type="AlphaFoldDB" id="A0A0A9A289"/>